<dbReference type="OrthoDB" id="9815315at2"/>
<dbReference type="RefSeq" id="WP_118149344.1">
    <property type="nucleotide sequence ID" value="NZ_QWEY01000001.1"/>
</dbReference>
<dbReference type="Pfam" id="PF03928">
    <property type="entry name" value="HbpS-like"/>
    <property type="match status" value="1"/>
</dbReference>
<dbReference type="PIRSF" id="PIRSF008757">
    <property type="entry name" value="UCP008757"/>
    <property type="match status" value="1"/>
</dbReference>
<gene>
    <name evidence="1" type="ORF">D1012_00210</name>
</gene>
<dbReference type="InterPro" id="IPR010371">
    <property type="entry name" value="YBR137W-like"/>
</dbReference>
<dbReference type="SUPFAM" id="SSF143744">
    <property type="entry name" value="GlcG-like"/>
    <property type="match status" value="1"/>
</dbReference>
<dbReference type="EMBL" id="QWEY01000001">
    <property type="protein sequence ID" value="RGP39268.1"/>
    <property type="molecule type" value="Genomic_DNA"/>
</dbReference>
<dbReference type="PANTHER" id="PTHR28255:SF1">
    <property type="entry name" value="UPF0303 PROTEIN YBR137W"/>
    <property type="match status" value="1"/>
</dbReference>
<dbReference type="Proteomes" id="UP000284547">
    <property type="component" value="Unassembled WGS sequence"/>
</dbReference>
<dbReference type="NCBIfam" id="NF002696">
    <property type="entry name" value="PRK02487.1-5"/>
    <property type="match status" value="1"/>
</dbReference>
<dbReference type="AlphaFoldDB" id="A0A411Z7Y7"/>
<sequence length="160" mass="17035">MTEHELLAEITANEARLIFPRFDENIAWSIGQALVEQGRANGLPIVINIRTPDATLFHAALPGSAPDNDEWARRKSNTTLRRHRSSYAVGLAFKARGIATPGADEGLPIADFATHGGSVPVRLQGGRVVAAVTVSGLPQAEDHAMVVAAMAAELHRINAS</sequence>
<evidence type="ECO:0000313" key="2">
    <source>
        <dbReference type="Proteomes" id="UP000284547"/>
    </source>
</evidence>
<protein>
    <submittedName>
        <fullName evidence="1">Heme-degrading domain-containing protein</fullName>
    </submittedName>
</protein>
<dbReference type="Gene3D" id="3.30.450.150">
    <property type="entry name" value="Haem-degrading domain"/>
    <property type="match status" value="1"/>
</dbReference>
<organism evidence="1 2">
    <name type="scientific">Pseudotabrizicola alkalilacus</name>
    <dbReference type="NCBI Taxonomy" id="2305252"/>
    <lineage>
        <taxon>Bacteria</taxon>
        <taxon>Pseudomonadati</taxon>
        <taxon>Pseudomonadota</taxon>
        <taxon>Alphaproteobacteria</taxon>
        <taxon>Rhodobacterales</taxon>
        <taxon>Paracoccaceae</taxon>
        <taxon>Pseudotabrizicola</taxon>
    </lineage>
</organism>
<comment type="caution">
    <text evidence="1">The sequence shown here is derived from an EMBL/GenBank/DDBJ whole genome shotgun (WGS) entry which is preliminary data.</text>
</comment>
<keyword evidence="2" id="KW-1185">Reference proteome</keyword>
<dbReference type="InterPro" id="IPR038084">
    <property type="entry name" value="PduO/GlcC-like_sf"/>
</dbReference>
<proteinExistence type="predicted"/>
<dbReference type="InterPro" id="IPR005624">
    <property type="entry name" value="PduO/GlcC-like"/>
</dbReference>
<evidence type="ECO:0000313" key="1">
    <source>
        <dbReference type="EMBL" id="RGP39268.1"/>
    </source>
</evidence>
<accession>A0A411Z7Y7</accession>
<name>A0A411Z7Y7_9RHOB</name>
<reference evidence="1 2" key="1">
    <citation type="submission" date="2018-08" db="EMBL/GenBank/DDBJ databases">
        <title>Flavobacterium tibetense sp. nov., isolated from a wetland YonghuCo on Tibetan Plateau.</title>
        <authorList>
            <person name="Phurbu D."/>
            <person name="Lu H."/>
            <person name="Xing P."/>
        </authorList>
    </citation>
    <scope>NUCLEOTIDE SEQUENCE [LARGE SCALE GENOMIC DNA]</scope>
    <source>
        <strain evidence="1 2">DJC</strain>
    </source>
</reference>
<dbReference type="PANTHER" id="PTHR28255">
    <property type="match status" value="1"/>
</dbReference>